<feature type="compositionally biased region" description="Acidic residues" evidence="1">
    <location>
        <begin position="262"/>
        <end position="288"/>
    </location>
</feature>
<feature type="compositionally biased region" description="Basic and acidic residues" evidence="1">
    <location>
        <begin position="251"/>
        <end position="261"/>
    </location>
</feature>
<feature type="compositionally biased region" description="Acidic residues" evidence="1">
    <location>
        <begin position="398"/>
        <end position="407"/>
    </location>
</feature>
<organism evidence="2 3">
    <name type="scientific">Candidatus Lachnoclostridium stercoripullorum</name>
    <dbReference type="NCBI Taxonomy" id="2838635"/>
    <lineage>
        <taxon>Bacteria</taxon>
        <taxon>Bacillati</taxon>
        <taxon>Bacillota</taxon>
        <taxon>Clostridia</taxon>
        <taxon>Lachnospirales</taxon>
        <taxon>Lachnospiraceae</taxon>
    </lineage>
</organism>
<evidence type="ECO:0008006" key="4">
    <source>
        <dbReference type="Google" id="ProtNLM"/>
    </source>
</evidence>
<dbReference type="AlphaFoldDB" id="A0A9D1W585"/>
<feature type="compositionally biased region" description="Low complexity" evidence="1">
    <location>
        <begin position="170"/>
        <end position="193"/>
    </location>
</feature>
<gene>
    <name evidence="2" type="ORF">IAA28_04530</name>
</gene>
<comment type="caution">
    <text evidence="2">The sequence shown here is derived from an EMBL/GenBank/DDBJ whole genome shotgun (WGS) entry which is preliminary data.</text>
</comment>
<feature type="region of interest" description="Disordered" evidence="1">
    <location>
        <begin position="170"/>
        <end position="466"/>
    </location>
</feature>
<name>A0A9D1W585_9FIRM</name>
<proteinExistence type="predicted"/>
<feature type="compositionally biased region" description="Acidic residues" evidence="1">
    <location>
        <begin position="360"/>
        <end position="390"/>
    </location>
</feature>
<evidence type="ECO:0000313" key="3">
    <source>
        <dbReference type="Proteomes" id="UP000886780"/>
    </source>
</evidence>
<feature type="non-terminal residue" evidence="2">
    <location>
        <position position="478"/>
    </location>
</feature>
<dbReference type="EMBL" id="DXEU01000079">
    <property type="protein sequence ID" value="HIX52052.1"/>
    <property type="molecule type" value="Genomic_DNA"/>
</dbReference>
<evidence type="ECO:0000313" key="2">
    <source>
        <dbReference type="EMBL" id="HIX52052.1"/>
    </source>
</evidence>
<feature type="compositionally biased region" description="Basic and acidic residues" evidence="1">
    <location>
        <begin position="196"/>
        <end position="205"/>
    </location>
</feature>
<evidence type="ECO:0000256" key="1">
    <source>
        <dbReference type="SAM" id="MobiDB-lite"/>
    </source>
</evidence>
<reference evidence="2" key="1">
    <citation type="journal article" date="2021" name="PeerJ">
        <title>Extensive microbial diversity within the chicken gut microbiome revealed by metagenomics and culture.</title>
        <authorList>
            <person name="Gilroy R."/>
            <person name="Ravi A."/>
            <person name="Getino M."/>
            <person name="Pursley I."/>
            <person name="Horton D.L."/>
            <person name="Alikhan N.F."/>
            <person name="Baker D."/>
            <person name="Gharbi K."/>
            <person name="Hall N."/>
            <person name="Watson M."/>
            <person name="Adriaenssens E.M."/>
            <person name="Foster-Nyarko E."/>
            <person name="Jarju S."/>
            <person name="Secka A."/>
            <person name="Antonio M."/>
            <person name="Oren A."/>
            <person name="Chaudhuri R.R."/>
            <person name="La Ragione R."/>
            <person name="Hildebrand F."/>
            <person name="Pallen M.J."/>
        </authorList>
    </citation>
    <scope>NUCLEOTIDE SEQUENCE</scope>
    <source>
        <strain evidence="2">ChiGjej4B4-12881</strain>
    </source>
</reference>
<dbReference type="Proteomes" id="UP000886780">
    <property type="component" value="Unassembled WGS sequence"/>
</dbReference>
<feature type="compositionally biased region" description="Basic and acidic residues" evidence="1">
    <location>
        <begin position="316"/>
        <end position="333"/>
    </location>
</feature>
<feature type="compositionally biased region" description="Acidic residues" evidence="1">
    <location>
        <begin position="416"/>
        <end position="426"/>
    </location>
</feature>
<reference evidence="2" key="2">
    <citation type="submission" date="2021-04" db="EMBL/GenBank/DDBJ databases">
        <authorList>
            <person name="Gilroy R."/>
        </authorList>
    </citation>
    <scope>NUCLEOTIDE SEQUENCE</scope>
    <source>
        <strain evidence="2">ChiGjej4B4-12881</strain>
    </source>
</reference>
<feature type="compositionally biased region" description="Basic and acidic residues" evidence="1">
    <location>
        <begin position="220"/>
        <end position="231"/>
    </location>
</feature>
<accession>A0A9D1W585</accession>
<sequence length="478" mass="53048">MGNTDNLGNWEQIRRGVVEVEHLISQKQFNASMIESLEVLNLMLKGLAEKACIIDTDPMIIIDRLYQDRWISRSTCEHYHKIRTIGTRALNENSSNAYDASQAYQLLSQEVYTFANEFYKVRKKRPVLRSSSRTMAKNTPAARNAIAARAAAAQQAAVAASKAAAQAEASAQETAEAAPPANSSSAPLSSPIPEKTFQDPGRDIPADAGEEVSVTSGQDASERETSERETSAQKVPFAVKGFFRGRLSSAPRREDGARQDELPAEEDFPEENDFTAEDSFPEENDFPAEDSFPNQEDFPAEDDFRAEDNFSAEDDGVFRGYEEFPEEDARIGEDPQDAPLAEDIRRREDEEDSGVYLADDPFESETPEDEDFADDAWADDRFGDDDFSDDGFERGDFGDDDSGDNDFEGERPKEDSEADSTEEDAPDLSARRLDGYRQVTAPRTAGQYSAPVRRPASSRRPKSLQPEDLLKVLVPVAV</sequence>
<protein>
    <recommendedName>
        <fullName evidence="4">DUF4145 domain-containing protein</fullName>
    </recommendedName>
</protein>